<reference evidence="5 6" key="1">
    <citation type="journal article" date="2014" name="Genome Announc.">
        <title>Draft Genome Sequence of Propane- and Butane-Oxidizing Actinobacterium Rhodococcus ruber IEGM 231.</title>
        <authorList>
            <person name="Ivshina I.B."/>
            <person name="Kuyukina M.S."/>
            <person name="Krivoruchko A.V."/>
            <person name="Barbe V."/>
            <person name="Fischer C."/>
        </authorList>
    </citation>
    <scope>NUCLEOTIDE SEQUENCE [LARGE SCALE GENOMIC DNA]</scope>
</reference>
<proteinExistence type="predicted"/>
<dbReference type="RefSeq" id="WP_017681168.1">
    <property type="nucleotide sequence ID" value="NZ_CP024890.1"/>
</dbReference>
<evidence type="ECO:0000256" key="2">
    <source>
        <dbReference type="ARBA" id="ARBA00023125"/>
    </source>
</evidence>
<dbReference type="InterPro" id="IPR036244">
    <property type="entry name" value="TipA-like_antibiotic-bd"/>
</dbReference>
<dbReference type="AlphaFoldDB" id="A0A098BKW1"/>
<dbReference type="InterPro" id="IPR009061">
    <property type="entry name" value="DNA-bd_dom_put_sf"/>
</dbReference>
<evidence type="ECO:0000256" key="4">
    <source>
        <dbReference type="ARBA" id="ARBA00023163"/>
    </source>
</evidence>
<accession>A0A098BKW1</accession>
<dbReference type="InterPro" id="IPR047057">
    <property type="entry name" value="MerR_fam"/>
</dbReference>
<dbReference type="Gene3D" id="1.10.490.50">
    <property type="entry name" value="Antibiotic binding domain of TipA-like multidrug resistance regulators"/>
    <property type="match status" value="1"/>
</dbReference>
<dbReference type="EMBL" id="CCSD01000050">
    <property type="protein sequence ID" value="CDZ88356.1"/>
    <property type="molecule type" value="Genomic_DNA"/>
</dbReference>
<dbReference type="SUPFAM" id="SSF89082">
    <property type="entry name" value="Antibiotic binding domain of TipA-like multidrug resistance regulators"/>
    <property type="match status" value="1"/>
</dbReference>
<dbReference type="PANTHER" id="PTHR30204">
    <property type="entry name" value="REDOX-CYCLING DRUG-SENSING TRANSCRIPTIONAL ACTIVATOR SOXR"/>
    <property type="match status" value="1"/>
</dbReference>
<evidence type="ECO:0000256" key="1">
    <source>
        <dbReference type="ARBA" id="ARBA00023015"/>
    </source>
</evidence>
<dbReference type="GO" id="GO:0003677">
    <property type="term" value="F:DNA binding"/>
    <property type="evidence" value="ECO:0007669"/>
    <property type="project" value="UniProtKB-KW"/>
</dbReference>
<dbReference type="SMART" id="SM00422">
    <property type="entry name" value="HTH_MERR"/>
    <property type="match status" value="1"/>
</dbReference>
<dbReference type="eggNOG" id="COG0789">
    <property type="taxonomic scope" value="Bacteria"/>
</dbReference>
<evidence type="ECO:0000313" key="6">
    <source>
        <dbReference type="Proteomes" id="UP000042997"/>
    </source>
</evidence>
<evidence type="ECO:0000313" key="5">
    <source>
        <dbReference type="EMBL" id="CDZ88356.1"/>
    </source>
</evidence>
<dbReference type="PANTHER" id="PTHR30204:SF90">
    <property type="entry name" value="HTH-TYPE TRANSCRIPTIONAL ACTIVATOR MTA"/>
    <property type="match status" value="1"/>
</dbReference>
<name>A0A098BKW1_9NOCA</name>
<keyword evidence="3" id="KW-0010">Activator</keyword>
<dbReference type="PROSITE" id="PS50937">
    <property type="entry name" value="HTH_MERR_2"/>
    <property type="match status" value="1"/>
</dbReference>
<dbReference type="OrthoDB" id="9809391at2"/>
<dbReference type="Pfam" id="PF13411">
    <property type="entry name" value="MerR_1"/>
    <property type="match status" value="1"/>
</dbReference>
<dbReference type="SUPFAM" id="SSF46955">
    <property type="entry name" value="Putative DNA-binding domain"/>
    <property type="match status" value="1"/>
</dbReference>
<organism evidence="5 6">
    <name type="scientific">Rhodococcus ruber</name>
    <dbReference type="NCBI Taxonomy" id="1830"/>
    <lineage>
        <taxon>Bacteria</taxon>
        <taxon>Bacillati</taxon>
        <taxon>Actinomycetota</taxon>
        <taxon>Actinomycetes</taxon>
        <taxon>Mycobacteriales</taxon>
        <taxon>Nocardiaceae</taxon>
        <taxon>Rhodococcus</taxon>
    </lineage>
</organism>
<sequence length="250" mass="27741">MKGEWSIQELARAAGVTSRTLRHYGDVGVLEPSRTGPGGMRFYDADALVRLQRILLLRDLGLSLPAIAEVLEGHRDATAALRVHLELLEHEQRRLARQIESVRTTIRRTERGEELMADEVFDGFDHTQYRDEVIERWGEDAYESSDRWWRGMSDDERADWKTVAARLGADWTAAAAAGLDPAGPEGQDLARRHVAWLGSIPGTPGYGAGPNRDYVLGLADMYVADERFAANYGGPDGATFVRSALRAHLA</sequence>
<protein>
    <submittedName>
        <fullName evidence="5">MerR family transcriptional regulator</fullName>
    </submittedName>
</protein>
<dbReference type="Gene3D" id="1.10.1660.10">
    <property type="match status" value="1"/>
</dbReference>
<evidence type="ECO:0000256" key="3">
    <source>
        <dbReference type="ARBA" id="ARBA00023159"/>
    </source>
</evidence>
<keyword evidence="4" id="KW-0804">Transcription</keyword>
<keyword evidence="1" id="KW-0805">Transcription regulation</keyword>
<gene>
    <name evidence="5" type="ORF">RHRU231_40106</name>
</gene>
<dbReference type="Proteomes" id="UP000042997">
    <property type="component" value="Unassembled WGS sequence"/>
</dbReference>
<dbReference type="PRINTS" id="PR00040">
    <property type="entry name" value="HTHMERR"/>
</dbReference>
<dbReference type="InterPro" id="IPR000551">
    <property type="entry name" value="MerR-type_HTH_dom"/>
</dbReference>
<dbReference type="Pfam" id="PF07739">
    <property type="entry name" value="TipAS"/>
    <property type="match status" value="1"/>
</dbReference>
<dbReference type="CDD" id="cd01106">
    <property type="entry name" value="HTH_TipAL-Mta"/>
    <property type="match status" value="1"/>
</dbReference>
<dbReference type="GO" id="GO:0003700">
    <property type="term" value="F:DNA-binding transcription factor activity"/>
    <property type="evidence" value="ECO:0007669"/>
    <property type="project" value="InterPro"/>
</dbReference>
<dbReference type="InterPro" id="IPR012925">
    <property type="entry name" value="TipAS_dom"/>
</dbReference>
<keyword evidence="2" id="KW-0238">DNA-binding</keyword>